<gene>
    <name evidence="2" type="ORF">EV383_2078</name>
</gene>
<sequence>MTGVAATIPLFPLGTVLMPGAALPLHIFEPRYRQLTVDLITGEVLDKEFGVIAVREGHSPDADGIDGLYPVGCTAALLDARRLPDGRYDVVTRGARRFRLIDLDTDSKPYLTGSVEFLPDVTVDEPDDRLVAMLDAAARAAHRRYCGTAWRNDDWTEPKDDTPFDQLAHLLAADCLLPMDDRQALLEQTSPVQRVRAIRMLLARETGLLQRLHAVPAPLGTFSDEHSSN</sequence>
<organism evidence="2 3">
    <name type="scientific">Pseudonocardia sediminis</name>
    <dbReference type="NCBI Taxonomy" id="1397368"/>
    <lineage>
        <taxon>Bacteria</taxon>
        <taxon>Bacillati</taxon>
        <taxon>Actinomycetota</taxon>
        <taxon>Actinomycetes</taxon>
        <taxon>Pseudonocardiales</taxon>
        <taxon>Pseudonocardiaceae</taxon>
        <taxon>Pseudonocardia</taxon>
    </lineage>
</organism>
<dbReference type="PANTHER" id="PTHR46732">
    <property type="entry name" value="ATP-DEPENDENT PROTEASE LA (LON) DOMAIN PROTEIN"/>
    <property type="match status" value="1"/>
</dbReference>
<dbReference type="InterPro" id="IPR003111">
    <property type="entry name" value="Lon_prtase_N"/>
</dbReference>
<comment type="caution">
    <text evidence="2">The sequence shown here is derived from an EMBL/GenBank/DDBJ whole genome shotgun (WGS) entry which is preliminary data.</text>
</comment>
<dbReference type="InterPro" id="IPR046336">
    <property type="entry name" value="Lon_prtase_N_sf"/>
</dbReference>
<dbReference type="SUPFAM" id="SSF88697">
    <property type="entry name" value="PUA domain-like"/>
    <property type="match status" value="1"/>
</dbReference>
<evidence type="ECO:0000313" key="2">
    <source>
        <dbReference type="EMBL" id="RZT85214.1"/>
    </source>
</evidence>
<dbReference type="Gene3D" id="2.30.130.40">
    <property type="entry name" value="LON domain-like"/>
    <property type="match status" value="1"/>
</dbReference>
<feature type="domain" description="Lon N-terminal" evidence="1">
    <location>
        <begin position="5"/>
        <end position="206"/>
    </location>
</feature>
<dbReference type="PROSITE" id="PS51787">
    <property type="entry name" value="LON_N"/>
    <property type="match status" value="1"/>
</dbReference>
<reference evidence="2 3" key="1">
    <citation type="submission" date="2019-02" db="EMBL/GenBank/DDBJ databases">
        <title>Sequencing the genomes of 1000 actinobacteria strains.</title>
        <authorList>
            <person name="Klenk H.-P."/>
        </authorList>
    </citation>
    <scope>NUCLEOTIDE SEQUENCE [LARGE SCALE GENOMIC DNA]</scope>
    <source>
        <strain evidence="2 3">DSM 45779</strain>
    </source>
</reference>
<protein>
    <recommendedName>
        <fullName evidence="1">Lon N-terminal domain-containing protein</fullName>
    </recommendedName>
</protein>
<dbReference type="EMBL" id="SHKL01000001">
    <property type="protein sequence ID" value="RZT85214.1"/>
    <property type="molecule type" value="Genomic_DNA"/>
</dbReference>
<dbReference type="InterPro" id="IPR015947">
    <property type="entry name" value="PUA-like_sf"/>
</dbReference>
<proteinExistence type="predicted"/>
<evidence type="ECO:0000259" key="1">
    <source>
        <dbReference type="PROSITE" id="PS51787"/>
    </source>
</evidence>
<dbReference type="Proteomes" id="UP000291591">
    <property type="component" value="Unassembled WGS sequence"/>
</dbReference>
<accession>A0A4Q7UVW1</accession>
<dbReference type="Pfam" id="PF02190">
    <property type="entry name" value="LON_substr_bdg"/>
    <property type="match status" value="1"/>
</dbReference>
<dbReference type="AlphaFoldDB" id="A0A4Q7UVW1"/>
<dbReference type="SMART" id="SM00464">
    <property type="entry name" value="LON"/>
    <property type="match status" value="1"/>
</dbReference>
<dbReference type="PANTHER" id="PTHR46732:SF8">
    <property type="entry name" value="ATP-DEPENDENT PROTEASE LA (LON) DOMAIN PROTEIN"/>
    <property type="match status" value="1"/>
</dbReference>
<keyword evidence="3" id="KW-1185">Reference proteome</keyword>
<evidence type="ECO:0000313" key="3">
    <source>
        <dbReference type="Proteomes" id="UP000291591"/>
    </source>
</evidence>
<name>A0A4Q7UVW1_PSEST</name>